<keyword evidence="1" id="KW-0808">Transferase</keyword>
<sequence>MDNKTKLESHAIEPVPDELLDLPTFIGPASGSRPRNVAGDENAGIAACGSIVGQYELLGEIARGAMGVVYRARHQKLGRLAAIKMILDPDAVGADVHERFETEAKAAATLDHPGIVALFETGRWNGYPYFAMAYVDGESLLERLRSGPMTPTQAAGMAQQVSEAMAHAHKRHIIHRDLKPANILIDSEGVPHITDFGVCKDLSSSSHLTTAGELVGTPHYMPPEQAGACDSPLGPAADVYSIGAVLFAMLTGRPPFLAATPVDVVAQVLTQEPVSPKALNANIPVELSVITMKCLRKKPQQRYRDASELAADLARYLDGKPIQARPPSLYDRVHLFLQRHVFFASVSGTAVLVLLSLMGFVFASLLQTRVQLATVEVELDQTQRQLANERRLTTRFLSQRSNLSADEDRQSFITQYEMDRLSSAVEQVAESAPDVALQLAIEAAKFSIEHEIQLPETVESLLVAATTPDGETAGEDSSNGMSLAERISLAQQRIILPMSAEDRTLFGLPSLETTPAVPPTPPTP</sequence>
<dbReference type="SMART" id="SM00220">
    <property type="entry name" value="S_TKc"/>
    <property type="match status" value="1"/>
</dbReference>
<evidence type="ECO:0000313" key="9">
    <source>
        <dbReference type="Proteomes" id="UP001202961"/>
    </source>
</evidence>
<evidence type="ECO:0000256" key="5">
    <source>
        <dbReference type="SAM" id="Coils"/>
    </source>
</evidence>
<evidence type="ECO:0000256" key="4">
    <source>
        <dbReference type="ARBA" id="ARBA00022840"/>
    </source>
</evidence>
<dbReference type="GO" id="GO:0004674">
    <property type="term" value="F:protein serine/threonine kinase activity"/>
    <property type="evidence" value="ECO:0007669"/>
    <property type="project" value="UniProtKB-KW"/>
</dbReference>
<gene>
    <name evidence="8" type="ORF">NB063_17450</name>
</gene>
<dbReference type="PROSITE" id="PS50011">
    <property type="entry name" value="PROTEIN_KINASE_DOM"/>
    <property type="match status" value="1"/>
</dbReference>
<evidence type="ECO:0000256" key="3">
    <source>
        <dbReference type="ARBA" id="ARBA00022777"/>
    </source>
</evidence>
<evidence type="ECO:0000256" key="2">
    <source>
        <dbReference type="ARBA" id="ARBA00022741"/>
    </source>
</evidence>
<dbReference type="InterPro" id="IPR011009">
    <property type="entry name" value="Kinase-like_dom_sf"/>
</dbReference>
<keyword evidence="5" id="KW-0175">Coiled coil</keyword>
<name>A0ABT0U636_9BACT</name>
<protein>
    <submittedName>
        <fullName evidence="8">Serine/threonine protein kinase</fullName>
    </submittedName>
</protein>
<dbReference type="EMBL" id="JAMQBK010000046">
    <property type="protein sequence ID" value="MCM2372397.1"/>
    <property type="molecule type" value="Genomic_DNA"/>
</dbReference>
<dbReference type="InterPro" id="IPR008271">
    <property type="entry name" value="Ser/Thr_kinase_AS"/>
</dbReference>
<accession>A0ABT0U636</accession>
<keyword evidence="6" id="KW-0472">Membrane</keyword>
<keyword evidence="6" id="KW-0812">Transmembrane</keyword>
<dbReference type="RefSeq" id="WP_250930031.1">
    <property type="nucleotide sequence ID" value="NZ_JAMQBK010000046.1"/>
</dbReference>
<feature type="domain" description="Protein kinase" evidence="7">
    <location>
        <begin position="55"/>
        <end position="317"/>
    </location>
</feature>
<dbReference type="CDD" id="cd14014">
    <property type="entry name" value="STKc_PknB_like"/>
    <property type="match status" value="1"/>
</dbReference>
<keyword evidence="2" id="KW-0547">Nucleotide-binding</keyword>
<keyword evidence="6" id="KW-1133">Transmembrane helix</keyword>
<proteinExistence type="predicted"/>
<dbReference type="SUPFAM" id="SSF56112">
    <property type="entry name" value="Protein kinase-like (PK-like)"/>
    <property type="match status" value="1"/>
</dbReference>
<organism evidence="8 9">
    <name type="scientific">Aporhodopirellula aestuarii</name>
    <dbReference type="NCBI Taxonomy" id="2950107"/>
    <lineage>
        <taxon>Bacteria</taxon>
        <taxon>Pseudomonadati</taxon>
        <taxon>Planctomycetota</taxon>
        <taxon>Planctomycetia</taxon>
        <taxon>Pirellulales</taxon>
        <taxon>Pirellulaceae</taxon>
        <taxon>Aporhodopirellula</taxon>
    </lineage>
</organism>
<keyword evidence="4" id="KW-0067">ATP-binding</keyword>
<feature type="coiled-coil region" evidence="5">
    <location>
        <begin position="365"/>
        <end position="392"/>
    </location>
</feature>
<comment type="caution">
    <text evidence="8">The sequence shown here is derived from an EMBL/GenBank/DDBJ whole genome shotgun (WGS) entry which is preliminary data.</text>
</comment>
<reference evidence="8 9" key="1">
    <citation type="journal article" date="2022" name="Syst. Appl. Microbiol.">
        <title>Rhodopirellula aestuarii sp. nov., a novel member of the genus Rhodopirellula isolated from brackish sediments collected in the Tagus River estuary, Portugal.</title>
        <authorList>
            <person name="Vitorino I.R."/>
            <person name="Klimek D."/>
            <person name="Calusinska M."/>
            <person name="Lobo-da-Cunha A."/>
            <person name="Vasconcelos V."/>
            <person name="Lage O.M."/>
        </authorList>
    </citation>
    <scope>NUCLEOTIDE SEQUENCE [LARGE SCALE GENOMIC DNA]</scope>
    <source>
        <strain evidence="8 9">ICT_H3.1</strain>
    </source>
</reference>
<dbReference type="InterPro" id="IPR000719">
    <property type="entry name" value="Prot_kinase_dom"/>
</dbReference>
<evidence type="ECO:0000259" key="7">
    <source>
        <dbReference type="PROSITE" id="PS50011"/>
    </source>
</evidence>
<feature type="transmembrane region" description="Helical" evidence="6">
    <location>
        <begin position="341"/>
        <end position="366"/>
    </location>
</feature>
<keyword evidence="3 8" id="KW-0418">Kinase</keyword>
<evidence type="ECO:0000256" key="1">
    <source>
        <dbReference type="ARBA" id="ARBA00022679"/>
    </source>
</evidence>
<keyword evidence="8" id="KW-0723">Serine/threonine-protein kinase</keyword>
<dbReference type="PANTHER" id="PTHR43289:SF6">
    <property type="entry name" value="SERINE_THREONINE-PROTEIN KINASE NEKL-3"/>
    <property type="match status" value="1"/>
</dbReference>
<dbReference type="Pfam" id="PF00069">
    <property type="entry name" value="Pkinase"/>
    <property type="match status" value="1"/>
</dbReference>
<evidence type="ECO:0000256" key="6">
    <source>
        <dbReference type="SAM" id="Phobius"/>
    </source>
</evidence>
<dbReference type="PANTHER" id="PTHR43289">
    <property type="entry name" value="MITOGEN-ACTIVATED PROTEIN KINASE KINASE KINASE 20-RELATED"/>
    <property type="match status" value="1"/>
</dbReference>
<dbReference type="PROSITE" id="PS00108">
    <property type="entry name" value="PROTEIN_KINASE_ST"/>
    <property type="match status" value="1"/>
</dbReference>
<dbReference type="Gene3D" id="3.30.200.20">
    <property type="entry name" value="Phosphorylase Kinase, domain 1"/>
    <property type="match status" value="1"/>
</dbReference>
<keyword evidence="9" id="KW-1185">Reference proteome</keyword>
<dbReference type="Proteomes" id="UP001202961">
    <property type="component" value="Unassembled WGS sequence"/>
</dbReference>
<evidence type="ECO:0000313" key="8">
    <source>
        <dbReference type="EMBL" id="MCM2372397.1"/>
    </source>
</evidence>
<dbReference type="Gene3D" id="1.10.510.10">
    <property type="entry name" value="Transferase(Phosphotransferase) domain 1"/>
    <property type="match status" value="1"/>
</dbReference>